<dbReference type="InterPro" id="IPR036737">
    <property type="entry name" value="OmpA-like_sf"/>
</dbReference>
<dbReference type="PANTHER" id="PTHR30329:SF21">
    <property type="entry name" value="LIPOPROTEIN YIAD-RELATED"/>
    <property type="match status" value="1"/>
</dbReference>
<evidence type="ECO:0000256" key="1">
    <source>
        <dbReference type="PROSITE-ProRule" id="PRU00473"/>
    </source>
</evidence>
<keyword evidence="2" id="KW-0732">Signal</keyword>
<dbReference type="GO" id="GO:0016020">
    <property type="term" value="C:membrane"/>
    <property type="evidence" value="ECO:0007669"/>
    <property type="project" value="UniProtKB-UniRule"/>
</dbReference>
<dbReference type="Gene3D" id="3.30.1330.60">
    <property type="entry name" value="OmpA-like domain"/>
    <property type="match status" value="1"/>
</dbReference>
<protein>
    <submittedName>
        <fullName evidence="4">Outer membrane protein OmpA-like peptidoglycan-associated protein</fullName>
    </submittedName>
</protein>
<dbReference type="EMBL" id="VFPA01000001">
    <property type="protein sequence ID" value="TQM15525.1"/>
    <property type="molecule type" value="Genomic_DNA"/>
</dbReference>
<evidence type="ECO:0000256" key="2">
    <source>
        <dbReference type="SAM" id="SignalP"/>
    </source>
</evidence>
<feature type="chain" id="PRO_5021840247" evidence="2">
    <location>
        <begin position="16"/>
        <end position="175"/>
    </location>
</feature>
<dbReference type="PANTHER" id="PTHR30329">
    <property type="entry name" value="STATOR ELEMENT OF FLAGELLAR MOTOR COMPLEX"/>
    <property type="match status" value="1"/>
</dbReference>
<keyword evidence="5" id="KW-1185">Reference proteome</keyword>
<reference evidence="4 5" key="1">
    <citation type="submission" date="2019-06" db="EMBL/GenBank/DDBJ databases">
        <title>Sequencing the genomes of 1000 actinobacteria strains.</title>
        <authorList>
            <person name="Klenk H.-P."/>
        </authorList>
    </citation>
    <scope>NUCLEOTIDE SEQUENCE [LARGE SCALE GENOMIC DNA]</scope>
    <source>
        <strain evidence="4 5">DSM 45301</strain>
    </source>
</reference>
<dbReference type="AlphaFoldDB" id="A0A543E1Q9"/>
<accession>A0A543E1Q9</accession>
<dbReference type="SUPFAM" id="SSF103088">
    <property type="entry name" value="OmpA-like"/>
    <property type="match status" value="1"/>
</dbReference>
<dbReference type="CDD" id="cd07185">
    <property type="entry name" value="OmpA_C-like"/>
    <property type="match status" value="1"/>
</dbReference>
<evidence type="ECO:0000313" key="4">
    <source>
        <dbReference type="EMBL" id="TQM15525.1"/>
    </source>
</evidence>
<organism evidence="4 5">
    <name type="scientific">Pseudonocardia kunmingensis</name>
    <dbReference type="NCBI Taxonomy" id="630975"/>
    <lineage>
        <taxon>Bacteria</taxon>
        <taxon>Bacillati</taxon>
        <taxon>Actinomycetota</taxon>
        <taxon>Actinomycetes</taxon>
        <taxon>Pseudonocardiales</taxon>
        <taxon>Pseudonocardiaceae</taxon>
        <taxon>Pseudonocardia</taxon>
    </lineage>
</organism>
<evidence type="ECO:0000259" key="3">
    <source>
        <dbReference type="PROSITE" id="PS51123"/>
    </source>
</evidence>
<keyword evidence="1" id="KW-0472">Membrane</keyword>
<comment type="caution">
    <text evidence="4">The sequence shown here is derived from an EMBL/GenBank/DDBJ whole genome shotgun (WGS) entry which is preliminary data.</text>
</comment>
<sequence>MWWALALLTVPTALAAVAVLAPVGESPAPGRSVPGNDAVADLSIVAAPTAARPTPADRDPAAAERERVTVLLADRPIVFTADSADLTAPAAETVREVARLLAAVPGAAVLVEGHAADTPGGLEAARLLSERRADVVADALVAAGVSAERVATRGRGAEAPLTTVERSRRVEISVR</sequence>
<dbReference type="Pfam" id="PF00691">
    <property type="entry name" value="OmpA"/>
    <property type="match status" value="1"/>
</dbReference>
<feature type="signal peptide" evidence="2">
    <location>
        <begin position="1"/>
        <end position="15"/>
    </location>
</feature>
<dbReference type="Proteomes" id="UP000315677">
    <property type="component" value="Unassembled WGS sequence"/>
</dbReference>
<proteinExistence type="predicted"/>
<name>A0A543E1Q9_9PSEU</name>
<dbReference type="PROSITE" id="PS51123">
    <property type="entry name" value="OMPA_2"/>
    <property type="match status" value="1"/>
</dbReference>
<dbReference type="InterPro" id="IPR006665">
    <property type="entry name" value="OmpA-like"/>
</dbReference>
<dbReference type="InterPro" id="IPR050330">
    <property type="entry name" value="Bact_OuterMem_StrucFunc"/>
</dbReference>
<feature type="domain" description="OmpA-like" evidence="3">
    <location>
        <begin position="66"/>
        <end position="175"/>
    </location>
</feature>
<evidence type="ECO:0000313" key="5">
    <source>
        <dbReference type="Proteomes" id="UP000315677"/>
    </source>
</evidence>
<gene>
    <name evidence="4" type="ORF">FB558_2314</name>
</gene>